<dbReference type="EMBL" id="UINC01006025">
    <property type="protein sequence ID" value="SVA25017.1"/>
    <property type="molecule type" value="Genomic_DNA"/>
</dbReference>
<gene>
    <name evidence="1" type="ORF">METZ01_LOCUS77871</name>
</gene>
<dbReference type="AlphaFoldDB" id="A0A381UCD8"/>
<reference evidence="1" key="1">
    <citation type="submission" date="2018-05" db="EMBL/GenBank/DDBJ databases">
        <authorList>
            <person name="Lanie J.A."/>
            <person name="Ng W.-L."/>
            <person name="Kazmierczak K.M."/>
            <person name="Andrzejewski T.M."/>
            <person name="Davidsen T.M."/>
            <person name="Wayne K.J."/>
            <person name="Tettelin H."/>
            <person name="Glass J.I."/>
            <person name="Rusch D."/>
            <person name="Podicherti R."/>
            <person name="Tsui H.-C.T."/>
            <person name="Winkler M.E."/>
        </authorList>
    </citation>
    <scope>NUCLEOTIDE SEQUENCE</scope>
</reference>
<proteinExistence type="predicted"/>
<sequence>MKKFVKLSVVFFVCSTLYRQQIPVQSDHGVYSYLYRQSIIGILPQWLQSKLPLTLDQVLNLLTQVTDTSDIGNSNRTLAERLKSQFFIPGNPGTRLPFSKSNKINHLLYYGSADIEPHLSALKHEKPSLWYWNKKFIFALSKKNEKYFQYKSILTKEIK</sequence>
<evidence type="ECO:0000313" key="1">
    <source>
        <dbReference type="EMBL" id="SVA25017.1"/>
    </source>
</evidence>
<accession>A0A381UCD8</accession>
<protein>
    <submittedName>
        <fullName evidence="1">Uncharacterized protein</fullName>
    </submittedName>
</protein>
<name>A0A381UCD8_9ZZZZ</name>
<organism evidence="1">
    <name type="scientific">marine metagenome</name>
    <dbReference type="NCBI Taxonomy" id="408172"/>
    <lineage>
        <taxon>unclassified sequences</taxon>
        <taxon>metagenomes</taxon>
        <taxon>ecological metagenomes</taxon>
    </lineage>
</organism>